<dbReference type="EMBL" id="LR796748">
    <property type="protein sequence ID" value="CAB4163700.1"/>
    <property type="molecule type" value="Genomic_DNA"/>
</dbReference>
<proteinExistence type="predicted"/>
<evidence type="ECO:0000313" key="2">
    <source>
        <dbReference type="EMBL" id="CAB4163700.1"/>
    </source>
</evidence>
<feature type="domain" description="Gene product 88" evidence="1">
    <location>
        <begin position="64"/>
        <end position="265"/>
    </location>
</feature>
<sequence length="266" mass="29234">MNALNTHCLHTIGRGIYRRAHLLGLPLPSGFHRRELLGISNDAKTVKGESFGFLTGILYLSPLDLGGFGNLCPFASPGCSADCLNSAGRGAFNSVQKARREKTALFFKANQSFLCNLALDIHALQLKANKLGLRPVVRLNGTSDIAWEKLKVNGLNLMDLFPRVAFYDYTKNPKRALDNAKGLHPKNYRLVFSRSETNEADCKRVLEARGNVAVVFRKTLPKRYLGKRVIVGDESDLRFLDPKGCVVGLTAKGKAKRSTSGFVVNA</sequence>
<reference evidence="2" key="1">
    <citation type="submission" date="2020-04" db="EMBL/GenBank/DDBJ databases">
        <authorList>
            <person name="Chiriac C."/>
            <person name="Salcher M."/>
            <person name="Ghai R."/>
            <person name="Kavagutti S V."/>
        </authorList>
    </citation>
    <scope>NUCLEOTIDE SEQUENCE</scope>
</reference>
<name>A0A6J5NVI3_9CAUD</name>
<protein>
    <recommendedName>
        <fullName evidence="1">Gene product 88 domain-containing protein</fullName>
    </recommendedName>
</protein>
<organism evidence="2">
    <name type="scientific">uncultured Caudovirales phage</name>
    <dbReference type="NCBI Taxonomy" id="2100421"/>
    <lineage>
        <taxon>Viruses</taxon>
        <taxon>Duplodnaviria</taxon>
        <taxon>Heunggongvirae</taxon>
        <taxon>Uroviricota</taxon>
        <taxon>Caudoviricetes</taxon>
        <taxon>Peduoviridae</taxon>
        <taxon>Maltschvirus</taxon>
        <taxon>Maltschvirus maltsch</taxon>
    </lineage>
</organism>
<dbReference type="Pfam" id="PF17338">
    <property type="entry name" value="GP88"/>
    <property type="match status" value="1"/>
</dbReference>
<accession>A0A6J5NVI3</accession>
<gene>
    <name evidence="2" type="ORF">UFOVP811_52</name>
</gene>
<dbReference type="InterPro" id="IPR020290">
    <property type="entry name" value="Gp88"/>
</dbReference>
<evidence type="ECO:0000259" key="1">
    <source>
        <dbReference type="Pfam" id="PF17338"/>
    </source>
</evidence>